<name>A0ABP8AZ39_9MICO</name>
<dbReference type="Gene3D" id="3.40.50.720">
    <property type="entry name" value="NAD(P)-binding Rossmann-like Domain"/>
    <property type="match status" value="1"/>
</dbReference>
<keyword evidence="5" id="KW-1185">Reference proteome</keyword>
<dbReference type="PRINTS" id="PR00081">
    <property type="entry name" value="GDHRDH"/>
</dbReference>
<evidence type="ECO:0008006" key="6">
    <source>
        <dbReference type="Google" id="ProtNLM"/>
    </source>
</evidence>
<dbReference type="Pfam" id="PF00106">
    <property type="entry name" value="adh_short"/>
    <property type="match status" value="1"/>
</dbReference>
<dbReference type="PANTHER" id="PTHR43669">
    <property type="entry name" value="5-KETO-D-GLUCONATE 5-REDUCTASE"/>
    <property type="match status" value="1"/>
</dbReference>
<accession>A0ABP8AZ39</accession>
<dbReference type="EMBL" id="BAABBX010000016">
    <property type="protein sequence ID" value="GAA4194055.1"/>
    <property type="molecule type" value="Genomic_DNA"/>
</dbReference>
<dbReference type="InterPro" id="IPR002347">
    <property type="entry name" value="SDR_fam"/>
</dbReference>
<keyword evidence="2" id="KW-0560">Oxidoreductase</keyword>
<comment type="similarity">
    <text evidence="1 3">Belongs to the short-chain dehydrogenases/reductases (SDR) family.</text>
</comment>
<proteinExistence type="inferred from homology"/>
<dbReference type="PRINTS" id="PR00080">
    <property type="entry name" value="SDRFAMILY"/>
</dbReference>
<protein>
    <recommendedName>
        <fullName evidence="6">SDR family oxidoreductase</fullName>
    </recommendedName>
</protein>
<evidence type="ECO:0000256" key="3">
    <source>
        <dbReference type="RuleBase" id="RU000363"/>
    </source>
</evidence>
<evidence type="ECO:0000256" key="1">
    <source>
        <dbReference type="ARBA" id="ARBA00006484"/>
    </source>
</evidence>
<dbReference type="RefSeq" id="WP_344778095.1">
    <property type="nucleotide sequence ID" value="NZ_BAABBX010000016.1"/>
</dbReference>
<dbReference type="CDD" id="cd05233">
    <property type="entry name" value="SDR_c"/>
    <property type="match status" value="1"/>
</dbReference>
<comment type="caution">
    <text evidence="4">The sequence shown here is derived from an EMBL/GenBank/DDBJ whole genome shotgun (WGS) entry which is preliminary data.</text>
</comment>
<gene>
    <name evidence="4" type="ORF">GCM10022288_28830</name>
</gene>
<reference evidence="5" key="1">
    <citation type="journal article" date="2019" name="Int. J. Syst. Evol. Microbiol.">
        <title>The Global Catalogue of Microorganisms (GCM) 10K type strain sequencing project: providing services to taxonomists for standard genome sequencing and annotation.</title>
        <authorList>
            <consortium name="The Broad Institute Genomics Platform"/>
            <consortium name="The Broad Institute Genome Sequencing Center for Infectious Disease"/>
            <person name="Wu L."/>
            <person name="Ma J."/>
        </authorList>
    </citation>
    <scope>NUCLEOTIDE SEQUENCE [LARGE SCALE GENOMIC DNA]</scope>
    <source>
        <strain evidence="5">JCM 17593</strain>
    </source>
</reference>
<organism evidence="4 5">
    <name type="scientific">Gryllotalpicola kribbensis</name>
    <dbReference type="NCBI Taxonomy" id="993084"/>
    <lineage>
        <taxon>Bacteria</taxon>
        <taxon>Bacillati</taxon>
        <taxon>Actinomycetota</taxon>
        <taxon>Actinomycetes</taxon>
        <taxon>Micrococcales</taxon>
        <taxon>Microbacteriaceae</taxon>
        <taxon>Gryllotalpicola</taxon>
    </lineage>
</organism>
<dbReference type="InterPro" id="IPR036291">
    <property type="entry name" value="NAD(P)-bd_dom_sf"/>
</dbReference>
<evidence type="ECO:0000313" key="5">
    <source>
        <dbReference type="Proteomes" id="UP001500213"/>
    </source>
</evidence>
<sequence length="258" mass="26936">MSTAEQMEDLNGVRALITGGTSGLGLAMAAGLAEAGARVAITGRSADRVAEVASTIGNDAIGIAMDSRDETSVEAGATRAWDALGGIDLLVNNAGIGMRTVNPDFMTTPQGFWEVAPAAFRDMVETNLTGYFLVARAVVPRMLDARSGRVVTISMNHSTMNRRGFVPYGPSRAGAEALARIMAADLADTPVRANILLPGGATATGMLDGTARPGGLAVLSPDVMRPPIRWLASKEAADVHDERIVATEFADWLAARRA</sequence>
<evidence type="ECO:0000256" key="2">
    <source>
        <dbReference type="ARBA" id="ARBA00023002"/>
    </source>
</evidence>
<dbReference type="SUPFAM" id="SSF51735">
    <property type="entry name" value="NAD(P)-binding Rossmann-fold domains"/>
    <property type="match status" value="1"/>
</dbReference>
<dbReference type="Proteomes" id="UP001500213">
    <property type="component" value="Unassembled WGS sequence"/>
</dbReference>
<evidence type="ECO:0000313" key="4">
    <source>
        <dbReference type="EMBL" id="GAA4194055.1"/>
    </source>
</evidence>
<dbReference type="PANTHER" id="PTHR43669:SF3">
    <property type="entry name" value="ALCOHOL DEHYDROGENASE, PUTATIVE (AFU_ORTHOLOGUE AFUA_3G03445)-RELATED"/>
    <property type="match status" value="1"/>
</dbReference>